<evidence type="ECO:0000256" key="1">
    <source>
        <dbReference type="SAM" id="Coils"/>
    </source>
</evidence>
<evidence type="ECO:0000313" key="4">
    <source>
        <dbReference type="Proteomes" id="UP001364890"/>
    </source>
</evidence>
<sequence>MKMLTTQLTGLLQRIVNSEEENIEETARLLAQAAAREGFIYFAAFGEMESITINAQNAAEKFPSIKVWSPDTKLTSADRVWIITRSSENEEALALAEKLSADFIPFSALAAENQNDENKLANLAYTYISLKLTKGLLPAEDGSRIVLPYALSAMFVYEAVKMKLDEMLLGED</sequence>
<dbReference type="SUPFAM" id="SSF53697">
    <property type="entry name" value="SIS domain"/>
    <property type="match status" value="1"/>
</dbReference>
<keyword evidence="1" id="KW-0175">Coiled coil</keyword>
<dbReference type="Gene3D" id="3.40.50.10490">
    <property type="entry name" value="Glucose-6-phosphate isomerase like protein, domain 1"/>
    <property type="match status" value="1"/>
</dbReference>
<keyword evidence="4" id="KW-1185">Reference proteome</keyword>
<evidence type="ECO:0000259" key="2">
    <source>
        <dbReference type="Pfam" id="PF10740"/>
    </source>
</evidence>
<reference evidence="3 4" key="1">
    <citation type="submission" date="2024-01" db="EMBL/GenBank/DDBJ databases">
        <title>Seven novel Bacillus-like species.</title>
        <authorList>
            <person name="Liu G."/>
        </authorList>
    </citation>
    <scope>NUCLEOTIDE SEQUENCE [LARGE SCALE GENOMIC DNA]</scope>
    <source>
        <strain evidence="3 4">FJAT-51614</strain>
    </source>
</reference>
<comment type="caution">
    <text evidence="3">The sequence shown here is derived from an EMBL/GenBank/DDBJ whole genome shotgun (WGS) entry which is preliminary data.</text>
</comment>
<evidence type="ECO:0000313" key="3">
    <source>
        <dbReference type="EMBL" id="MEI4768923.1"/>
    </source>
</evidence>
<dbReference type="InterPro" id="IPR046348">
    <property type="entry name" value="SIS_dom_sf"/>
</dbReference>
<dbReference type="RefSeq" id="WP_336496472.1">
    <property type="nucleotide sequence ID" value="NZ_JBAWSY010000002.1"/>
</dbReference>
<organism evidence="3 4">
    <name type="scientific">Psychrobacillus mangrovi</name>
    <dbReference type="NCBI Taxonomy" id="3117745"/>
    <lineage>
        <taxon>Bacteria</taxon>
        <taxon>Bacillati</taxon>
        <taxon>Bacillota</taxon>
        <taxon>Bacilli</taxon>
        <taxon>Bacillales</taxon>
        <taxon>Bacillaceae</taxon>
        <taxon>Psychrobacillus</taxon>
    </lineage>
</organism>
<gene>
    <name evidence="3" type="ORF">WAX74_04520</name>
</gene>
<name>A0ABU8F1M9_9BACI</name>
<feature type="domain" description="DUF2529" evidence="2">
    <location>
        <begin position="1"/>
        <end position="168"/>
    </location>
</feature>
<dbReference type="EMBL" id="JBAWSY010000002">
    <property type="protein sequence ID" value="MEI4768923.1"/>
    <property type="molecule type" value="Genomic_DNA"/>
</dbReference>
<dbReference type="Pfam" id="PF10740">
    <property type="entry name" value="DUF2529"/>
    <property type="match status" value="1"/>
</dbReference>
<dbReference type="InterPro" id="IPR019676">
    <property type="entry name" value="DUF2529"/>
</dbReference>
<accession>A0ABU8F1M9</accession>
<dbReference type="Proteomes" id="UP001364890">
    <property type="component" value="Unassembled WGS sequence"/>
</dbReference>
<feature type="coiled-coil region" evidence="1">
    <location>
        <begin position="1"/>
        <end position="36"/>
    </location>
</feature>
<protein>
    <submittedName>
        <fullName evidence="3">DUF2529 family protein</fullName>
    </submittedName>
</protein>
<proteinExistence type="predicted"/>